<reference evidence="2" key="1">
    <citation type="submission" date="2017-04" db="EMBL/GenBank/DDBJ databases">
        <authorList>
            <person name="Varghese N."/>
            <person name="Submissions S."/>
        </authorList>
    </citation>
    <scope>NUCLEOTIDE SEQUENCE [LARGE SCALE GENOMIC DNA]</scope>
    <source>
        <strain evidence="2">DSM 9293</strain>
    </source>
</reference>
<dbReference type="InterPro" id="IPR001451">
    <property type="entry name" value="Hexapep"/>
</dbReference>
<dbReference type="PANTHER" id="PTHR13061:SF29">
    <property type="entry name" value="GAMMA CARBONIC ANHYDRASE-LIKE 1, MITOCHONDRIAL-RELATED"/>
    <property type="match status" value="1"/>
</dbReference>
<keyword evidence="1" id="KW-0808">Transferase</keyword>
<dbReference type="Pfam" id="PF00132">
    <property type="entry name" value="Hexapep"/>
    <property type="match status" value="1"/>
</dbReference>
<evidence type="ECO:0000313" key="1">
    <source>
        <dbReference type="EMBL" id="SMC05449.1"/>
    </source>
</evidence>
<organism evidence="1 2">
    <name type="scientific">Sulfobacillus thermosulfidooxidans (strain DSM 9293 / VKM B-1269 / AT-1)</name>
    <dbReference type="NCBI Taxonomy" id="929705"/>
    <lineage>
        <taxon>Bacteria</taxon>
        <taxon>Bacillati</taxon>
        <taxon>Bacillota</taxon>
        <taxon>Clostridia</taxon>
        <taxon>Eubacteriales</taxon>
        <taxon>Clostridiales Family XVII. Incertae Sedis</taxon>
        <taxon>Sulfobacillus</taxon>
    </lineage>
</organism>
<accession>A0A1W1WGY9</accession>
<dbReference type="RefSeq" id="WP_084661609.1">
    <property type="nucleotide sequence ID" value="NZ_FWWY01000001.1"/>
</dbReference>
<dbReference type="Gene3D" id="2.160.10.10">
    <property type="entry name" value="Hexapeptide repeat proteins"/>
    <property type="match status" value="1"/>
</dbReference>
<dbReference type="OrthoDB" id="9803036at2"/>
<dbReference type="STRING" id="28034.BFX07_08950"/>
<protein>
    <submittedName>
        <fullName evidence="1">Carbonic anhydrase or acetyltransferase, isoleucine patch superfamily</fullName>
    </submittedName>
</protein>
<dbReference type="CDD" id="cd04645">
    <property type="entry name" value="LbH_gamma_CA_like"/>
    <property type="match status" value="1"/>
</dbReference>
<sequence length="170" mass="18281">MLLKFGEFYPEVGQPIFVAPGSYIIGQVMLGNYVSVWFNAVIRADSAPITIGTGTNIQDNVSIHADPGFPCSIGQNVTVGHNAVIHGAQIASDVLVGMGAIVMNGAKIHPRVLIAAGSLIPQGMEVPEGMLVQGRPARVVRALTEQEIDGIVKSAQHYQQLWIKQGWHFR</sequence>
<dbReference type="InterPro" id="IPR050484">
    <property type="entry name" value="Transf_Hexapept/Carb_Anhydrase"/>
</dbReference>
<dbReference type="PANTHER" id="PTHR13061">
    <property type="entry name" value="DYNACTIN SUBUNIT P25"/>
    <property type="match status" value="1"/>
</dbReference>
<gene>
    <name evidence="1" type="ORF">SAMN00768000_2256</name>
</gene>
<name>A0A1W1WGY9_SULTA</name>
<dbReference type="InterPro" id="IPR011004">
    <property type="entry name" value="Trimer_LpxA-like_sf"/>
</dbReference>
<keyword evidence="2" id="KW-1185">Reference proteome</keyword>
<dbReference type="AlphaFoldDB" id="A0A1W1WGY9"/>
<dbReference type="Proteomes" id="UP000192660">
    <property type="component" value="Unassembled WGS sequence"/>
</dbReference>
<dbReference type="InterPro" id="IPR047324">
    <property type="entry name" value="LbH_gamma_CA-like"/>
</dbReference>
<proteinExistence type="predicted"/>
<dbReference type="SUPFAM" id="SSF51161">
    <property type="entry name" value="Trimeric LpxA-like enzymes"/>
    <property type="match status" value="1"/>
</dbReference>
<dbReference type="GO" id="GO:0016740">
    <property type="term" value="F:transferase activity"/>
    <property type="evidence" value="ECO:0007669"/>
    <property type="project" value="UniProtKB-KW"/>
</dbReference>
<dbReference type="EMBL" id="FWWY01000001">
    <property type="protein sequence ID" value="SMC05449.1"/>
    <property type="molecule type" value="Genomic_DNA"/>
</dbReference>
<evidence type="ECO:0000313" key="2">
    <source>
        <dbReference type="Proteomes" id="UP000192660"/>
    </source>
</evidence>